<name>A0ABW4U532_9HYPH</name>
<keyword evidence="3" id="KW-1185">Reference proteome</keyword>
<evidence type="ECO:0000313" key="3">
    <source>
        <dbReference type="Proteomes" id="UP001597405"/>
    </source>
</evidence>
<dbReference type="RefSeq" id="WP_379094544.1">
    <property type="nucleotide sequence ID" value="NZ_JBHUGZ010000002.1"/>
</dbReference>
<dbReference type="Proteomes" id="UP001597405">
    <property type="component" value="Unassembled WGS sequence"/>
</dbReference>
<feature type="region of interest" description="Disordered" evidence="1">
    <location>
        <begin position="1"/>
        <end position="38"/>
    </location>
</feature>
<sequence length="127" mass="14232">MSAALVACGNPKTTPADSPERVSGKAFQATPKAKRPAEKRAVRIDIEPISWPVRQEPVRALEPAREPEQVLQGQALPERVQPERVRLASSVLQEPAQAPVCWPLAPRRVPDAHRRFFRKHNTRQPPE</sequence>
<proteinExistence type="predicted"/>
<gene>
    <name evidence="2" type="ORF">ACFSOZ_05640</name>
</gene>
<evidence type="ECO:0000256" key="1">
    <source>
        <dbReference type="SAM" id="MobiDB-lite"/>
    </source>
</evidence>
<evidence type="ECO:0000313" key="2">
    <source>
        <dbReference type="EMBL" id="MFD1982171.1"/>
    </source>
</evidence>
<comment type="caution">
    <text evidence="2">The sequence shown here is derived from an EMBL/GenBank/DDBJ whole genome shotgun (WGS) entry which is preliminary data.</text>
</comment>
<dbReference type="EMBL" id="JBHUGZ010000002">
    <property type="protein sequence ID" value="MFD1982171.1"/>
    <property type="molecule type" value="Genomic_DNA"/>
</dbReference>
<reference evidence="3" key="1">
    <citation type="journal article" date="2019" name="Int. J. Syst. Evol. Microbiol.">
        <title>The Global Catalogue of Microorganisms (GCM) 10K type strain sequencing project: providing services to taxonomists for standard genome sequencing and annotation.</title>
        <authorList>
            <consortium name="The Broad Institute Genomics Platform"/>
            <consortium name="The Broad Institute Genome Sequencing Center for Infectious Disease"/>
            <person name="Wu L."/>
            <person name="Ma J."/>
        </authorList>
    </citation>
    <scope>NUCLEOTIDE SEQUENCE [LARGE SCALE GENOMIC DNA]</scope>
    <source>
        <strain evidence="3">CGMCC 1.16225</strain>
    </source>
</reference>
<protein>
    <submittedName>
        <fullName evidence="2">Uncharacterized protein</fullName>
    </submittedName>
</protein>
<accession>A0ABW4U532</accession>
<organism evidence="2 3">
    <name type="scientific">Mesorhizobium newzealandense</name>
    <dbReference type="NCBI Taxonomy" id="1300302"/>
    <lineage>
        <taxon>Bacteria</taxon>
        <taxon>Pseudomonadati</taxon>
        <taxon>Pseudomonadota</taxon>
        <taxon>Alphaproteobacteria</taxon>
        <taxon>Hyphomicrobiales</taxon>
        <taxon>Phyllobacteriaceae</taxon>
        <taxon>Mesorhizobium</taxon>
    </lineage>
</organism>